<dbReference type="GO" id="GO:0032259">
    <property type="term" value="P:methylation"/>
    <property type="evidence" value="ECO:0007669"/>
    <property type="project" value="UniProtKB-KW"/>
</dbReference>
<evidence type="ECO:0000313" key="3">
    <source>
        <dbReference type="Proteomes" id="UP000748308"/>
    </source>
</evidence>
<dbReference type="CDD" id="cd02440">
    <property type="entry name" value="AdoMet_MTases"/>
    <property type="match status" value="1"/>
</dbReference>
<feature type="domain" description="Methyltransferase type 11" evidence="1">
    <location>
        <begin position="52"/>
        <end position="143"/>
    </location>
</feature>
<dbReference type="GO" id="GO:0008757">
    <property type="term" value="F:S-adenosylmethionine-dependent methyltransferase activity"/>
    <property type="evidence" value="ECO:0007669"/>
    <property type="project" value="InterPro"/>
</dbReference>
<dbReference type="InterPro" id="IPR013216">
    <property type="entry name" value="Methyltransf_11"/>
</dbReference>
<evidence type="ECO:0000313" key="2">
    <source>
        <dbReference type="EMBL" id="MBM3317356.1"/>
    </source>
</evidence>
<dbReference type="SUPFAM" id="SSF53335">
    <property type="entry name" value="S-adenosyl-L-methionine-dependent methyltransferases"/>
    <property type="match status" value="1"/>
</dbReference>
<organism evidence="2 3">
    <name type="scientific">Eiseniibacteriota bacterium</name>
    <dbReference type="NCBI Taxonomy" id="2212470"/>
    <lineage>
        <taxon>Bacteria</taxon>
        <taxon>Candidatus Eiseniibacteriota</taxon>
    </lineage>
</organism>
<comment type="caution">
    <text evidence="2">The sequence shown here is derived from an EMBL/GenBank/DDBJ whole genome shotgun (WGS) entry which is preliminary data.</text>
</comment>
<dbReference type="AlphaFoldDB" id="A0A938BR07"/>
<keyword evidence="2" id="KW-0808">Transferase</keyword>
<proteinExistence type="predicted"/>
<name>A0A938BR07_UNCEI</name>
<reference evidence="2" key="1">
    <citation type="submission" date="2019-03" db="EMBL/GenBank/DDBJ databases">
        <title>Lake Tanganyika Metagenome-Assembled Genomes (MAGs).</title>
        <authorList>
            <person name="Tran P."/>
        </authorList>
    </citation>
    <scope>NUCLEOTIDE SEQUENCE</scope>
    <source>
        <strain evidence="2">M_DeepCast_400m_m2_100</strain>
    </source>
</reference>
<dbReference type="EMBL" id="VGIY01000111">
    <property type="protein sequence ID" value="MBM3317356.1"/>
    <property type="molecule type" value="Genomic_DNA"/>
</dbReference>
<evidence type="ECO:0000259" key="1">
    <source>
        <dbReference type="Pfam" id="PF08241"/>
    </source>
</evidence>
<dbReference type="Pfam" id="PF08241">
    <property type="entry name" value="Methyltransf_11"/>
    <property type="match status" value="1"/>
</dbReference>
<sequence>MSLPAAMHARARSEWATCLQRYSDGAWRTPLFRDLILADARRLGPAGTLVFLDIGCGGGFDNDAGTQRALAAEAGRYVGVEPDARCALQPVFSEAHRCPFETAPIADDSIDLAFAVMMLEHCRDPLAFWERLHAILRPGGIFWGFTMDARHWFVAVSRLTEALRLKDAYLRALHGRPEEGGYERHKTYYRNNTPADLERFTARFRERDILNFRKVGQCDYYFPSRLRWVGRGLDRLAVKQDRPGMVLAVRVVK</sequence>
<gene>
    <name evidence="2" type="ORF">FJY75_05845</name>
</gene>
<dbReference type="Gene3D" id="3.40.50.150">
    <property type="entry name" value="Vaccinia Virus protein VP39"/>
    <property type="match status" value="1"/>
</dbReference>
<dbReference type="InterPro" id="IPR029063">
    <property type="entry name" value="SAM-dependent_MTases_sf"/>
</dbReference>
<keyword evidence="2" id="KW-0489">Methyltransferase</keyword>
<protein>
    <submittedName>
        <fullName evidence="2">Class I SAM-dependent methyltransferase</fullName>
    </submittedName>
</protein>
<dbReference type="Proteomes" id="UP000748308">
    <property type="component" value="Unassembled WGS sequence"/>
</dbReference>
<accession>A0A938BR07</accession>